<keyword evidence="4" id="KW-1185">Reference proteome</keyword>
<comment type="caution">
    <text evidence="2">The sequence shown here is derived from an EMBL/GenBank/DDBJ whole genome shotgun (WGS) entry which is preliminary data.</text>
</comment>
<gene>
    <name evidence="2" type="ORF">C1SCF055_LOCUS34335</name>
</gene>
<feature type="transmembrane region" description="Helical" evidence="1">
    <location>
        <begin position="453"/>
        <end position="475"/>
    </location>
</feature>
<feature type="non-terminal residue" evidence="2">
    <location>
        <position position="1"/>
    </location>
</feature>
<dbReference type="AlphaFoldDB" id="A0A9P1DEW2"/>
<proteinExistence type="predicted"/>
<protein>
    <submittedName>
        <fullName evidence="2">Uncharacterized protein</fullName>
    </submittedName>
</protein>
<feature type="non-terminal residue" evidence="2">
    <location>
        <position position="493"/>
    </location>
</feature>
<accession>A0A9P1DEW2</accession>
<dbReference type="EMBL" id="CAMXCT010004423">
    <property type="protein sequence ID" value="CAI4008945.1"/>
    <property type="molecule type" value="Genomic_DNA"/>
</dbReference>
<organism evidence="2">
    <name type="scientific">Cladocopium goreaui</name>
    <dbReference type="NCBI Taxonomy" id="2562237"/>
    <lineage>
        <taxon>Eukaryota</taxon>
        <taxon>Sar</taxon>
        <taxon>Alveolata</taxon>
        <taxon>Dinophyceae</taxon>
        <taxon>Suessiales</taxon>
        <taxon>Symbiodiniaceae</taxon>
        <taxon>Cladocopium</taxon>
    </lineage>
</organism>
<dbReference type="EMBL" id="CAMXCT030004423">
    <property type="protein sequence ID" value="CAL4796257.1"/>
    <property type="molecule type" value="Genomic_DNA"/>
</dbReference>
<dbReference type="Proteomes" id="UP001152797">
    <property type="component" value="Unassembled WGS sequence"/>
</dbReference>
<evidence type="ECO:0000256" key="1">
    <source>
        <dbReference type="SAM" id="Phobius"/>
    </source>
</evidence>
<keyword evidence="1" id="KW-0812">Transmembrane</keyword>
<dbReference type="EMBL" id="CAMXCT020004423">
    <property type="protein sequence ID" value="CAL1162320.1"/>
    <property type="molecule type" value="Genomic_DNA"/>
</dbReference>
<sequence length="493" mass="56100">VEGKFCCKSKEWLCGCRSSGCEGGLLRSELLKLDFGDAVVRMATFKKVMKVPSCICTAGGWLDNSWVLWLLGGAVEWKELDGECKPCTEAPSHAWSEIELPRSQCYLMLGAGTSTFRDRGPSAFRLLLHDTTFRFWPREEGKLIYGGLLLHEPLRLGERHVELLQRLIHHGEIRDAVSETFERSLDQDFDLNPLFLELVPGEFTFQDQALVSMVAAYFGLFRMYWHLGSLGSFSPWVNCVVTALLFGLHPEQLLELVPVQVHQETRRQALEMNRLWQRILPVLDEARNVFQSTVEVPKLTSTWWWWSPPREVERLDQVQQIQRFRWSFVRKGLEPLRSHLASVDQVLFQESLLQHGRTHRAWELQRSEGANGFSEGDLGSCVETFLSTARGSDVCHGPRELERNLFCPESQHRVSVEELMSSTERLLRKLLCPEFNGHLRGVHGKSQATFSPWSLSPVLSLGTPAVLLLTAVCFARRKGLRCAEQNGLVQDVG</sequence>
<reference evidence="2" key="1">
    <citation type="submission" date="2022-10" db="EMBL/GenBank/DDBJ databases">
        <authorList>
            <person name="Chen Y."/>
            <person name="Dougan E. K."/>
            <person name="Chan C."/>
            <person name="Rhodes N."/>
            <person name="Thang M."/>
        </authorList>
    </citation>
    <scope>NUCLEOTIDE SEQUENCE</scope>
</reference>
<keyword evidence="1" id="KW-0472">Membrane</keyword>
<reference evidence="3 4" key="2">
    <citation type="submission" date="2024-05" db="EMBL/GenBank/DDBJ databases">
        <authorList>
            <person name="Chen Y."/>
            <person name="Shah S."/>
            <person name="Dougan E. K."/>
            <person name="Thang M."/>
            <person name="Chan C."/>
        </authorList>
    </citation>
    <scope>NUCLEOTIDE SEQUENCE [LARGE SCALE GENOMIC DNA]</scope>
</reference>
<evidence type="ECO:0000313" key="3">
    <source>
        <dbReference type="EMBL" id="CAL4796257.1"/>
    </source>
</evidence>
<keyword evidence="1" id="KW-1133">Transmembrane helix</keyword>
<name>A0A9P1DEW2_9DINO</name>
<evidence type="ECO:0000313" key="4">
    <source>
        <dbReference type="Proteomes" id="UP001152797"/>
    </source>
</evidence>
<evidence type="ECO:0000313" key="2">
    <source>
        <dbReference type="EMBL" id="CAI4008945.1"/>
    </source>
</evidence>